<evidence type="ECO:0000313" key="7">
    <source>
        <dbReference type="Proteomes" id="UP001365542"/>
    </source>
</evidence>
<evidence type="ECO:0000256" key="2">
    <source>
        <dbReference type="ARBA" id="ARBA00022741"/>
    </source>
</evidence>
<dbReference type="AlphaFoldDB" id="A0AAV9X346"/>
<feature type="binding site" evidence="5">
    <location>
        <begin position="228"/>
        <end position="232"/>
    </location>
    <ligand>
        <name>ATP</name>
        <dbReference type="ChEBI" id="CHEBI:30616"/>
    </ligand>
</feature>
<comment type="pathway">
    <text evidence="5">Metabolic intermediate biosynthesis; acetyl-CoA biosynthesis; acetyl-CoA from acetate: step 1/2.</text>
</comment>
<proteinExistence type="inferred from homology"/>
<sequence length="435" mass="47145">MSNKTPPTSVLSVNAGSSSLKLQIFVIPKNNDISKPKLLLKASISKLTSPPAEFTFKNTESDKYAIESQTLEKDINSVDDAFHLILEHLKKDESGFGAPKLDQITHVCHRVVHGGELGVQGPLVINHSVVKELEELTTLAPLHNGPAISVLKATSTSLKNATNIVFFDSSFHASLPDFIRTYPIDQKVAKERKLRKYGFHGLSYQWILKNTARFLGKDVKETSIIALHLGSGASMCAIKNGESYDTSMGLTPLEGLPGGSRSGTIDPSLIFHFTTHPSTTDQTPASIELSHAENILNSSSGFKSLTSTSDFSQILATNPPTQETTLTINIFLDRILNFFGAYWLKLNGGKGGVDAVVFSGGIGEGSPKFRKMIVDGFDGLNGGFDELVDGRNNNEDGEETVYSIGDGGGKVRLLVCKADEELQMVEECLADTKLW</sequence>
<dbReference type="InterPro" id="IPR000890">
    <property type="entry name" value="Aliphatic_acid_kin_short-chain"/>
</dbReference>
<name>A0AAV9X346_9PEZI</name>
<evidence type="ECO:0000256" key="5">
    <source>
        <dbReference type="HAMAP-Rule" id="MF_03131"/>
    </source>
</evidence>
<dbReference type="InterPro" id="IPR023865">
    <property type="entry name" value="Aliphatic_acid_kinase_CS"/>
</dbReference>
<dbReference type="GO" id="GO:0000287">
    <property type="term" value="F:magnesium ion binding"/>
    <property type="evidence" value="ECO:0007669"/>
    <property type="project" value="UniProtKB-UniRule"/>
</dbReference>
<accession>A0AAV9X346</accession>
<keyword evidence="3 5" id="KW-0418">Kinase</keyword>
<evidence type="ECO:0000256" key="1">
    <source>
        <dbReference type="ARBA" id="ARBA00022679"/>
    </source>
</evidence>
<feature type="binding site" evidence="5">
    <location>
        <position position="21"/>
    </location>
    <ligand>
        <name>ATP</name>
        <dbReference type="ChEBI" id="CHEBI:30616"/>
    </ligand>
</feature>
<comment type="catalytic activity">
    <reaction evidence="5">
        <text>acetate + ATP = acetyl phosphate + ADP</text>
        <dbReference type="Rhea" id="RHEA:11352"/>
        <dbReference type="ChEBI" id="CHEBI:22191"/>
        <dbReference type="ChEBI" id="CHEBI:30089"/>
        <dbReference type="ChEBI" id="CHEBI:30616"/>
        <dbReference type="ChEBI" id="CHEBI:456216"/>
        <dbReference type="EC" id="2.7.2.1"/>
    </reaction>
</comment>
<dbReference type="PIRSF" id="PIRSF000722">
    <property type="entry name" value="Acetate_prop_kin"/>
    <property type="match status" value="1"/>
</dbReference>
<dbReference type="SUPFAM" id="SSF53067">
    <property type="entry name" value="Actin-like ATPase domain"/>
    <property type="match status" value="2"/>
</dbReference>
<keyword evidence="2 5" id="KW-0547">Nucleotide-binding</keyword>
<dbReference type="PROSITE" id="PS01076">
    <property type="entry name" value="ACETATE_KINASE_2"/>
    <property type="match status" value="1"/>
</dbReference>
<protein>
    <recommendedName>
        <fullName evidence="5">Probable acetate kinase</fullName>
        <ecNumber evidence="5">2.7.2.1</ecNumber>
    </recommendedName>
    <alternativeName>
        <fullName evidence="5">Acetokinase</fullName>
    </alternativeName>
</protein>
<dbReference type="PANTHER" id="PTHR21060:SF15">
    <property type="entry name" value="ACETATE KINASE-RELATED"/>
    <property type="match status" value="1"/>
</dbReference>
<keyword evidence="5" id="KW-0460">Magnesium</keyword>
<comment type="cofactor">
    <cofactor evidence="5">
        <name>Mg(2+)</name>
        <dbReference type="ChEBI" id="CHEBI:18420"/>
    </cofactor>
</comment>
<dbReference type="PROSITE" id="PS01075">
    <property type="entry name" value="ACETATE_KINASE_1"/>
    <property type="match status" value="1"/>
</dbReference>
<comment type="caution">
    <text evidence="6">The sequence shown here is derived from an EMBL/GenBank/DDBJ whole genome shotgun (WGS) entry which is preliminary data.</text>
</comment>
<feature type="active site" description="Proton donor/acceptor" evidence="5">
    <location>
        <position position="168"/>
    </location>
</feature>
<dbReference type="InterPro" id="IPR004372">
    <property type="entry name" value="Ac/propionate_kinase"/>
</dbReference>
<dbReference type="Gene3D" id="3.30.420.40">
    <property type="match status" value="2"/>
</dbReference>
<evidence type="ECO:0000313" key="6">
    <source>
        <dbReference type="EMBL" id="KAK6533412.1"/>
    </source>
</evidence>
<comment type="caution">
    <text evidence="5">Lacks conserved residue(s) required for the propagation of feature annotation.</text>
</comment>
<dbReference type="HAMAP" id="MF_00020">
    <property type="entry name" value="Acetate_kinase"/>
    <property type="match status" value="1"/>
</dbReference>
<dbReference type="GO" id="GO:0005524">
    <property type="term" value="F:ATP binding"/>
    <property type="evidence" value="ECO:0007669"/>
    <property type="project" value="UniProtKB-KW"/>
</dbReference>
<keyword evidence="5" id="KW-0479">Metal-binding</keyword>
<evidence type="ECO:0000256" key="3">
    <source>
        <dbReference type="ARBA" id="ARBA00022777"/>
    </source>
</evidence>
<dbReference type="Pfam" id="PF00871">
    <property type="entry name" value="Acetate_kinase"/>
    <property type="match status" value="1"/>
</dbReference>
<dbReference type="EC" id="2.7.2.1" evidence="5"/>
<dbReference type="Proteomes" id="UP001365542">
    <property type="component" value="Unassembled WGS sequence"/>
</dbReference>
<comment type="similarity">
    <text evidence="5">Belongs to the acetokinase family.</text>
</comment>
<evidence type="ECO:0000256" key="4">
    <source>
        <dbReference type="ARBA" id="ARBA00022840"/>
    </source>
</evidence>
<feature type="binding site" evidence="5">
    <location>
        <position position="110"/>
    </location>
    <ligand>
        <name>substrate</name>
    </ligand>
</feature>
<dbReference type="InterPro" id="IPR043129">
    <property type="entry name" value="ATPase_NBD"/>
</dbReference>
<dbReference type="GO" id="GO:0006085">
    <property type="term" value="P:acetyl-CoA biosynthetic process"/>
    <property type="evidence" value="ECO:0007669"/>
    <property type="project" value="UniProtKB-UniRule"/>
</dbReference>
<keyword evidence="4 5" id="KW-0067">ATP-binding</keyword>
<dbReference type="EMBL" id="JAVHJO010000011">
    <property type="protein sequence ID" value="KAK6533412.1"/>
    <property type="molecule type" value="Genomic_DNA"/>
</dbReference>
<dbReference type="PRINTS" id="PR00471">
    <property type="entry name" value="ACETATEKNASE"/>
</dbReference>
<dbReference type="GO" id="GO:0006083">
    <property type="term" value="P:acetate metabolic process"/>
    <property type="evidence" value="ECO:0007669"/>
    <property type="project" value="TreeGrafter"/>
</dbReference>
<feature type="binding site" evidence="5">
    <location>
        <position position="14"/>
    </location>
    <ligand>
        <name>Mg(2+)</name>
        <dbReference type="ChEBI" id="CHEBI:18420"/>
    </ligand>
</feature>
<reference evidence="6 7" key="1">
    <citation type="submission" date="2019-10" db="EMBL/GenBank/DDBJ databases">
        <authorList>
            <person name="Palmer J.M."/>
        </authorList>
    </citation>
    <scope>NUCLEOTIDE SEQUENCE [LARGE SCALE GENOMIC DNA]</scope>
    <source>
        <strain evidence="6 7">TWF694</strain>
    </source>
</reference>
<feature type="binding site" evidence="5">
    <location>
        <position position="420"/>
    </location>
    <ligand>
        <name>Mg(2+)</name>
        <dbReference type="ChEBI" id="CHEBI:18420"/>
    </ligand>
</feature>
<organism evidence="6 7">
    <name type="scientific">Orbilia ellipsospora</name>
    <dbReference type="NCBI Taxonomy" id="2528407"/>
    <lineage>
        <taxon>Eukaryota</taxon>
        <taxon>Fungi</taxon>
        <taxon>Dikarya</taxon>
        <taxon>Ascomycota</taxon>
        <taxon>Pezizomycotina</taxon>
        <taxon>Orbiliomycetes</taxon>
        <taxon>Orbiliales</taxon>
        <taxon>Orbiliaceae</taxon>
        <taxon>Orbilia</taxon>
    </lineage>
</organism>
<feature type="site" description="Transition state stabilizer" evidence="5">
    <location>
        <position position="261"/>
    </location>
</feature>
<keyword evidence="7" id="KW-1185">Reference proteome</keyword>
<dbReference type="PANTHER" id="PTHR21060">
    <property type="entry name" value="ACETATE KINASE"/>
    <property type="match status" value="1"/>
</dbReference>
<gene>
    <name evidence="6" type="ORF">TWF694_002357</name>
</gene>
<keyword evidence="1 5" id="KW-0808">Transferase</keyword>
<feature type="site" description="Transition state stabilizer" evidence="5">
    <location>
        <position position="200"/>
    </location>
</feature>
<dbReference type="GO" id="GO:0008776">
    <property type="term" value="F:acetate kinase activity"/>
    <property type="evidence" value="ECO:0007669"/>
    <property type="project" value="UniProtKB-UniRule"/>
</dbReference>